<name>A0A5B7GZ26_PORTR</name>
<evidence type="ECO:0000313" key="1">
    <source>
        <dbReference type="EMBL" id="MPC62158.1"/>
    </source>
</evidence>
<dbReference type="AlphaFoldDB" id="A0A5B7GZ26"/>
<dbReference type="Proteomes" id="UP000324222">
    <property type="component" value="Unassembled WGS sequence"/>
</dbReference>
<protein>
    <submittedName>
        <fullName evidence="1">Uncharacterized protein</fullName>
    </submittedName>
</protein>
<evidence type="ECO:0000313" key="2">
    <source>
        <dbReference type="Proteomes" id="UP000324222"/>
    </source>
</evidence>
<accession>A0A5B7GZ26</accession>
<gene>
    <name evidence="1" type="ORF">E2C01_056241</name>
</gene>
<dbReference type="EMBL" id="VSRR010019357">
    <property type="protein sequence ID" value="MPC62158.1"/>
    <property type="molecule type" value="Genomic_DNA"/>
</dbReference>
<sequence>MKQSLGMRKQKRLFEKYWPTMKWWLWASVDWTLTETFPLKKLSWRSSINRSLWPVA</sequence>
<comment type="caution">
    <text evidence="1">The sequence shown here is derived from an EMBL/GenBank/DDBJ whole genome shotgun (WGS) entry which is preliminary data.</text>
</comment>
<proteinExistence type="predicted"/>
<organism evidence="1 2">
    <name type="scientific">Portunus trituberculatus</name>
    <name type="common">Swimming crab</name>
    <name type="synonym">Neptunus trituberculatus</name>
    <dbReference type="NCBI Taxonomy" id="210409"/>
    <lineage>
        <taxon>Eukaryota</taxon>
        <taxon>Metazoa</taxon>
        <taxon>Ecdysozoa</taxon>
        <taxon>Arthropoda</taxon>
        <taxon>Crustacea</taxon>
        <taxon>Multicrustacea</taxon>
        <taxon>Malacostraca</taxon>
        <taxon>Eumalacostraca</taxon>
        <taxon>Eucarida</taxon>
        <taxon>Decapoda</taxon>
        <taxon>Pleocyemata</taxon>
        <taxon>Brachyura</taxon>
        <taxon>Eubrachyura</taxon>
        <taxon>Portunoidea</taxon>
        <taxon>Portunidae</taxon>
        <taxon>Portuninae</taxon>
        <taxon>Portunus</taxon>
    </lineage>
</organism>
<reference evidence="1 2" key="1">
    <citation type="submission" date="2019-05" db="EMBL/GenBank/DDBJ databases">
        <title>Another draft genome of Portunus trituberculatus and its Hox gene families provides insights of decapod evolution.</title>
        <authorList>
            <person name="Jeong J.-H."/>
            <person name="Song I."/>
            <person name="Kim S."/>
            <person name="Choi T."/>
            <person name="Kim D."/>
            <person name="Ryu S."/>
            <person name="Kim W."/>
        </authorList>
    </citation>
    <scope>NUCLEOTIDE SEQUENCE [LARGE SCALE GENOMIC DNA]</scope>
    <source>
        <tissue evidence="1">Muscle</tissue>
    </source>
</reference>
<keyword evidence="2" id="KW-1185">Reference proteome</keyword>